<dbReference type="PANTHER" id="PTHR35392">
    <property type="entry name" value="ZN(II)2CYS6 TRANSCRIPTION FACTOR (EUROFUNG)-RELATED-RELATED"/>
    <property type="match status" value="1"/>
</dbReference>
<protein>
    <recommendedName>
        <fullName evidence="4">Zn(2)-C6 fungal-type domain-containing protein</fullName>
    </recommendedName>
</protein>
<organism evidence="2 3">
    <name type="scientific">Microdochium bolleyi</name>
    <dbReference type="NCBI Taxonomy" id="196109"/>
    <lineage>
        <taxon>Eukaryota</taxon>
        <taxon>Fungi</taxon>
        <taxon>Dikarya</taxon>
        <taxon>Ascomycota</taxon>
        <taxon>Pezizomycotina</taxon>
        <taxon>Sordariomycetes</taxon>
        <taxon>Xylariomycetidae</taxon>
        <taxon>Xylariales</taxon>
        <taxon>Microdochiaceae</taxon>
        <taxon>Microdochium</taxon>
    </lineage>
</organism>
<name>A0A136J481_9PEZI</name>
<evidence type="ECO:0000256" key="1">
    <source>
        <dbReference type="SAM" id="MobiDB-lite"/>
    </source>
</evidence>
<feature type="compositionally biased region" description="Low complexity" evidence="1">
    <location>
        <begin position="77"/>
        <end position="95"/>
    </location>
</feature>
<dbReference type="Proteomes" id="UP000070501">
    <property type="component" value="Unassembled WGS sequence"/>
</dbReference>
<feature type="region of interest" description="Disordered" evidence="1">
    <location>
        <begin position="141"/>
        <end position="190"/>
    </location>
</feature>
<dbReference type="EMBL" id="KQ964249">
    <property type="protein sequence ID" value="KXJ91972.1"/>
    <property type="molecule type" value="Genomic_DNA"/>
</dbReference>
<accession>A0A136J481</accession>
<proteinExistence type="predicted"/>
<dbReference type="InParanoid" id="A0A136J481"/>
<dbReference type="OrthoDB" id="5426982at2759"/>
<feature type="compositionally biased region" description="Basic residues" evidence="1">
    <location>
        <begin position="155"/>
        <end position="170"/>
    </location>
</feature>
<evidence type="ECO:0000313" key="3">
    <source>
        <dbReference type="Proteomes" id="UP000070501"/>
    </source>
</evidence>
<gene>
    <name evidence="2" type="ORF">Micbo1qcDRAFT_233318</name>
</gene>
<dbReference type="AlphaFoldDB" id="A0A136J481"/>
<dbReference type="InterPro" id="IPR052973">
    <property type="entry name" value="Fungal_sec-metab_reg_TF"/>
</dbReference>
<evidence type="ECO:0008006" key="4">
    <source>
        <dbReference type="Google" id="ProtNLM"/>
    </source>
</evidence>
<reference evidence="3" key="1">
    <citation type="submission" date="2016-02" db="EMBL/GenBank/DDBJ databases">
        <title>Draft genome sequence of Microdochium bolleyi, a fungal endophyte of beachgrass.</title>
        <authorList>
            <consortium name="DOE Joint Genome Institute"/>
            <person name="David A.S."/>
            <person name="May G."/>
            <person name="Haridas S."/>
            <person name="Lim J."/>
            <person name="Wang M."/>
            <person name="Labutti K."/>
            <person name="Lipzen A."/>
            <person name="Barry K."/>
            <person name="Grigoriev I.V."/>
        </authorList>
    </citation>
    <scope>NUCLEOTIDE SEQUENCE [LARGE SCALE GENOMIC DNA]</scope>
    <source>
        <strain evidence="3">J235TASD1</strain>
    </source>
</reference>
<keyword evidence="3" id="KW-1185">Reference proteome</keyword>
<feature type="compositionally biased region" description="Polar residues" evidence="1">
    <location>
        <begin position="37"/>
        <end position="52"/>
    </location>
</feature>
<evidence type="ECO:0000313" key="2">
    <source>
        <dbReference type="EMBL" id="KXJ91972.1"/>
    </source>
</evidence>
<sequence length="580" mass="64584">MPHQGVSSAFPGTHKYPSLDPSSFFDWDRWEADQGAHGSSRSESNLSWSGTTDDQDAMSIDGGPQSDSRSIPDLVYGTSGTPSDSGHPGSPGSPTADLNDYTFATHLGHGKHHNDLYPNPSQQELGEHILPYDPEVHVYDPLDPSLGLTHDYRKSSSKKTSRGSASKRPHGATEAVSKKGTQRGRRSGPLCNKDEVAEVRALGACFRCKITKVSCDKQLDCEKCVKHAESRSGCYDSSIPLSQQICIRRSFAQCGRAFEKIQECQPSTAQNKIARDAMHSSPSIVWDVFFTPGGPALPISVVEHVSIQDSAMYPPSAQVEYFLNRREVPGLPQLQAWVSAQMTCEGPLTSFQSSLDILLHSLCRLKPHSTRKPEWKTLLEKVSEMRSMFKIWSTNNFWCVQDVGSVVQELPWSVQAELKRIATSRMRSLELDIIASLDKLLEPKEVKSLTDLQKVTVWVCLMECILLYRELLALPSIDGTGFAQDSYDSHYGRFCRATMGIYTGLVVMCDAYFAKIDKLLEQCSRMEEAAMQDISVDVSIVLQQRTFFYQQSLDLSPDSSDQILFALLVRAKNKRAKHSR</sequence>
<feature type="region of interest" description="Disordered" evidence="1">
    <location>
        <begin position="33"/>
        <end position="125"/>
    </location>
</feature>